<evidence type="ECO:0000313" key="5">
    <source>
        <dbReference type="Proteomes" id="UP001162131"/>
    </source>
</evidence>
<organism evidence="4 5">
    <name type="scientific">Blepharisma stoltei</name>
    <dbReference type="NCBI Taxonomy" id="1481888"/>
    <lineage>
        <taxon>Eukaryota</taxon>
        <taxon>Sar</taxon>
        <taxon>Alveolata</taxon>
        <taxon>Ciliophora</taxon>
        <taxon>Postciliodesmatophora</taxon>
        <taxon>Heterotrichea</taxon>
        <taxon>Heterotrichida</taxon>
        <taxon>Blepharismidae</taxon>
        <taxon>Blepharisma</taxon>
    </lineage>
</organism>
<keyword evidence="2 3" id="KW-0342">GTP-binding</keyword>
<evidence type="ECO:0000256" key="2">
    <source>
        <dbReference type="ARBA" id="ARBA00023134"/>
    </source>
</evidence>
<sequence>MYKLQIPIRKEWRVSNKNDLPGALGVSELIDKLDLYPIRGKNWYIQSTCAITGDGLNEGLEWLSNAIISRST</sequence>
<dbReference type="Proteomes" id="UP001162131">
    <property type="component" value="Unassembled WGS sequence"/>
</dbReference>
<dbReference type="EMBL" id="CAJZBQ010000010">
    <property type="protein sequence ID" value="CAG9313449.1"/>
    <property type="molecule type" value="Genomic_DNA"/>
</dbReference>
<dbReference type="PANTHER" id="PTHR11711">
    <property type="entry name" value="ADP RIBOSYLATION FACTOR-RELATED"/>
    <property type="match status" value="1"/>
</dbReference>
<name>A0AAU9IYN2_9CILI</name>
<gene>
    <name evidence="4" type="ORF">BSTOLATCC_MIC8714</name>
</gene>
<dbReference type="Pfam" id="PF00025">
    <property type="entry name" value="Arf"/>
    <property type="match status" value="1"/>
</dbReference>
<dbReference type="InterPro" id="IPR027417">
    <property type="entry name" value="P-loop_NTPase"/>
</dbReference>
<proteinExistence type="predicted"/>
<keyword evidence="1 3" id="KW-0547">Nucleotide-binding</keyword>
<dbReference type="AlphaFoldDB" id="A0AAU9IYN2"/>
<comment type="caution">
    <text evidence="4">The sequence shown here is derived from an EMBL/GenBank/DDBJ whole genome shotgun (WGS) entry which is preliminary data.</text>
</comment>
<dbReference type="SUPFAM" id="SSF52540">
    <property type="entry name" value="P-loop containing nucleoside triphosphate hydrolases"/>
    <property type="match status" value="1"/>
</dbReference>
<dbReference type="GO" id="GO:0003924">
    <property type="term" value="F:GTPase activity"/>
    <property type="evidence" value="ECO:0007669"/>
    <property type="project" value="InterPro"/>
</dbReference>
<reference evidence="4" key="1">
    <citation type="submission" date="2021-09" db="EMBL/GenBank/DDBJ databases">
        <authorList>
            <consortium name="AG Swart"/>
            <person name="Singh M."/>
            <person name="Singh A."/>
            <person name="Seah K."/>
            <person name="Emmerich C."/>
        </authorList>
    </citation>
    <scope>NUCLEOTIDE SEQUENCE</scope>
    <source>
        <strain evidence="4">ATCC30299</strain>
    </source>
</reference>
<keyword evidence="5" id="KW-1185">Reference proteome</keyword>
<protein>
    <submittedName>
        <fullName evidence="4">Uncharacterized protein</fullName>
    </submittedName>
</protein>
<dbReference type="InterPro" id="IPR006689">
    <property type="entry name" value="Small_GTPase_ARF/SAR"/>
</dbReference>
<dbReference type="GO" id="GO:0005525">
    <property type="term" value="F:GTP binding"/>
    <property type="evidence" value="ECO:0007669"/>
    <property type="project" value="UniProtKB-KW"/>
</dbReference>
<dbReference type="InterPro" id="IPR024156">
    <property type="entry name" value="Small_GTPase_ARF"/>
</dbReference>
<dbReference type="Gene3D" id="3.40.50.300">
    <property type="entry name" value="P-loop containing nucleotide triphosphate hydrolases"/>
    <property type="match status" value="1"/>
</dbReference>
<evidence type="ECO:0000313" key="4">
    <source>
        <dbReference type="EMBL" id="CAG9313449.1"/>
    </source>
</evidence>
<accession>A0AAU9IYN2</accession>
<feature type="binding site" evidence="3">
    <location>
        <begin position="16"/>
        <end position="19"/>
    </location>
    <ligand>
        <name>GTP</name>
        <dbReference type="ChEBI" id="CHEBI:37565"/>
    </ligand>
</feature>
<evidence type="ECO:0000256" key="3">
    <source>
        <dbReference type="PIRSR" id="PIRSR606689-1"/>
    </source>
</evidence>
<evidence type="ECO:0000256" key="1">
    <source>
        <dbReference type="ARBA" id="ARBA00022741"/>
    </source>
</evidence>